<dbReference type="InterPro" id="IPR051922">
    <property type="entry name" value="Bact_Sporulation_Assoc"/>
</dbReference>
<proteinExistence type="predicted"/>
<feature type="domain" description="DUF4922" evidence="2">
    <location>
        <begin position="7"/>
        <end position="155"/>
    </location>
</feature>
<dbReference type="PANTHER" id="PTHR30032">
    <property type="entry name" value="N-ACETYLMURAMOYL-L-ALANINE AMIDASE-RELATED"/>
    <property type="match status" value="1"/>
</dbReference>
<gene>
    <name evidence="3" type="ORF">IAC29_05550</name>
</gene>
<accession>A0A9D9EKM9</accession>
<feature type="domain" description="Sporulation stage II protein D amidase enhancer LytB N-terminal" evidence="1">
    <location>
        <begin position="416"/>
        <end position="551"/>
    </location>
</feature>
<evidence type="ECO:0000313" key="3">
    <source>
        <dbReference type="EMBL" id="MBO8448718.1"/>
    </source>
</evidence>
<dbReference type="EMBL" id="JADIMQ010000079">
    <property type="protein sequence ID" value="MBO8448718.1"/>
    <property type="molecule type" value="Genomic_DNA"/>
</dbReference>
<sequence length="786" mass="87853">MINTEKFINDQLSVWPAACENFRALRNVLTKKAEVGGLEVVLQHNPARIISSAAKLDPGTLKRRKCFLCRENRPGEQMSVEFEGRKGRRYDILLNPYPIFRNHLVIAMKEHCPQSIWRRFVDMLDLARALPDYTVFYNGPHCGASAPDHHHFQAASRGQMPLENDVDVLLDRYGKGESAGLRHLASGLDASVYHYGKYLPGIFVVAGETSKSVAKMFYRLLDCAAMDMGPEPEPKCNVLVWHKGEEFRCVVVFRSTHRPHHYFSEGEDHLTMSPGCADMAGCLVVPVAGEFEKINGALVRSLLEEVALDREAEARITDRLTRSQKEVSVGIMSGQELVFEILSDGAGPRKARYSEGKIEYDGSIYDELFFEARTLSTMFAEPSFRLCGVTIGSGFHWERKEDQVFAGALKIIVDRDRLVAVNVIGMEDYLVSVVSSEMKPSAPPEFLKAHAVISRSWISRYAGSAGKPARDVPEGLDNVPSIVSYLDSVLNRDRKEDDGRKEVTRWYDREDHTRFDVCADDHCQRYQGLTRAVGPEARKAVDATWGQVLVYDGKICDTRFSKCCGGVMEKFSTCWEDKDYDYLQGIPDNAGGTGGDRPFRDRVSGGGEDCFCGRAVPELLADILNSYDMETADFFRWQVDYGREEVSALFRERSGLQAGEIQALVPLQRGPSGRISRLEVIGDRDTVTIGKELEIRRVLSRSHLKSSAFVVDYLDADGNVLDAEAVSRAARAGRHTVFDRILLRGAGWGHGVGLCQIGAAVMASEGYNYREILEHYYPGSCISRDI</sequence>
<dbReference type="Proteomes" id="UP000810252">
    <property type="component" value="Unassembled WGS sequence"/>
</dbReference>
<dbReference type="AlphaFoldDB" id="A0A9D9EKM9"/>
<reference evidence="3" key="1">
    <citation type="submission" date="2020-10" db="EMBL/GenBank/DDBJ databases">
        <authorList>
            <person name="Gilroy R."/>
        </authorList>
    </citation>
    <scope>NUCLEOTIDE SEQUENCE</scope>
    <source>
        <strain evidence="3">20514</strain>
    </source>
</reference>
<dbReference type="GO" id="GO:0030288">
    <property type="term" value="C:outer membrane-bounded periplasmic space"/>
    <property type="evidence" value="ECO:0007669"/>
    <property type="project" value="TreeGrafter"/>
</dbReference>
<dbReference type="Pfam" id="PF16269">
    <property type="entry name" value="DUF4922"/>
    <property type="match status" value="1"/>
</dbReference>
<dbReference type="InterPro" id="IPR013693">
    <property type="entry name" value="SpoIID/LytB_N"/>
</dbReference>
<organism evidence="3 4">
    <name type="scientific">Candidatus Cryptobacteroides merdigallinarum</name>
    <dbReference type="NCBI Taxonomy" id="2840770"/>
    <lineage>
        <taxon>Bacteria</taxon>
        <taxon>Pseudomonadati</taxon>
        <taxon>Bacteroidota</taxon>
        <taxon>Bacteroidia</taxon>
        <taxon>Bacteroidales</taxon>
        <taxon>Candidatus Cryptobacteroides</taxon>
    </lineage>
</organism>
<dbReference type="InterPro" id="IPR043171">
    <property type="entry name" value="Ap4A_phos1/2-like"/>
</dbReference>
<evidence type="ECO:0000313" key="4">
    <source>
        <dbReference type="Proteomes" id="UP000810252"/>
    </source>
</evidence>
<protein>
    <submittedName>
        <fullName evidence="3">DUF4922 domain-containing protein</fullName>
    </submittedName>
</protein>
<dbReference type="Gene3D" id="3.30.428.70">
    <property type="match status" value="1"/>
</dbReference>
<name>A0A9D9EKM9_9BACT</name>
<dbReference type="InterPro" id="IPR046320">
    <property type="entry name" value="DUF4922"/>
</dbReference>
<dbReference type="SUPFAM" id="SSF54197">
    <property type="entry name" value="HIT-like"/>
    <property type="match status" value="1"/>
</dbReference>
<comment type="caution">
    <text evidence="3">The sequence shown here is derived from an EMBL/GenBank/DDBJ whole genome shotgun (WGS) entry which is preliminary data.</text>
</comment>
<evidence type="ECO:0000259" key="1">
    <source>
        <dbReference type="Pfam" id="PF08486"/>
    </source>
</evidence>
<dbReference type="PANTHER" id="PTHR30032:SF4">
    <property type="entry name" value="AMIDASE ENHANCER"/>
    <property type="match status" value="1"/>
</dbReference>
<evidence type="ECO:0000259" key="2">
    <source>
        <dbReference type="Pfam" id="PF16269"/>
    </source>
</evidence>
<reference evidence="3" key="2">
    <citation type="journal article" date="2021" name="PeerJ">
        <title>Extensive microbial diversity within the chicken gut microbiome revealed by metagenomics and culture.</title>
        <authorList>
            <person name="Gilroy R."/>
            <person name="Ravi A."/>
            <person name="Getino M."/>
            <person name="Pursley I."/>
            <person name="Horton D.L."/>
            <person name="Alikhan N.F."/>
            <person name="Baker D."/>
            <person name="Gharbi K."/>
            <person name="Hall N."/>
            <person name="Watson M."/>
            <person name="Adriaenssens E.M."/>
            <person name="Foster-Nyarko E."/>
            <person name="Jarju S."/>
            <person name="Secka A."/>
            <person name="Antonio M."/>
            <person name="Oren A."/>
            <person name="Chaudhuri R.R."/>
            <person name="La Ragione R."/>
            <person name="Hildebrand F."/>
            <person name="Pallen M.J."/>
        </authorList>
    </citation>
    <scope>NUCLEOTIDE SEQUENCE</scope>
    <source>
        <strain evidence="3">20514</strain>
    </source>
</reference>
<dbReference type="InterPro" id="IPR036265">
    <property type="entry name" value="HIT-like_sf"/>
</dbReference>
<dbReference type="Pfam" id="PF08486">
    <property type="entry name" value="SpoIID"/>
    <property type="match status" value="1"/>
</dbReference>